<name>Q9PFL9_XYLFA</name>
<dbReference type="Proteomes" id="UP000000812">
    <property type="component" value="Chromosome"/>
</dbReference>
<accession>Q9PFL9</accession>
<organism evidence="2 3">
    <name type="scientific">Xylella fastidiosa (strain 9a5c)</name>
    <dbReference type="NCBI Taxonomy" id="160492"/>
    <lineage>
        <taxon>Bacteria</taxon>
        <taxon>Pseudomonadati</taxon>
        <taxon>Pseudomonadota</taxon>
        <taxon>Gammaproteobacteria</taxon>
        <taxon>Lysobacterales</taxon>
        <taxon>Lysobacteraceae</taxon>
        <taxon>Xylella</taxon>
    </lineage>
</organism>
<sequence>MINVQRFPMGRRSFSRTARHYTADDEKGGTGFFRCRRRLACSCILAGSVAACRDASATRPPTKRADHSACTSSSRHSERRGVAWRPCPSQAHVAPRRPAATCAALRSLGNSASSQQPPASSPGACGAVVDPVQHAMPHHRAVDWAHATVSNGSAEHVTDPASHLVGRTLRALQVLEAGEHAFGAADAHVVSPETRAMPRPA</sequence>
<dbReference type="EMBL" id="AE003849">
    <property type="protein sequence ID" value="AAF83448.1"/>
    <property type="molecule type" value="Genomic_DNA"/>
</dbReference>
<proteinExistence type="predicted"/>
<evidence type="ECO:0000256" key="1">
    <source>
        <dbReference type="SAM" id="MobiDB-lite"/>
    </source>
</evidence>
<reference evidence="2 3" key="1">
    <citation type="journal article" date="2000" name="Nature">
        <title>The genome sequence of the plant pathogen Xylella fastidiosa.</title>
        <authorList>
            <person name="Simpson A.J."/>
            <person name="Reinach F.C."/>
            <person name="Arruda P."/>
            <person name="Abreu F.A."/>
            <person name="Acencio M."/>
            <person name="Alvarenga R."/>
            <person name="Alves L.M."/>
            <person name="Araya J.E."/>
            <person name="Baia G.S."/>
            <person name="Baptista C.S."/>
            <person name="Barros M.H."/>
            <person name="Bonaccorsi E.D."/>
            <person name="Bordin S."/>
            <person name="Bove J.M."/>
            <person name="Briones M.R."/>
            <person name="Bueno M.R."/>
            <person name="Camargo A.A."/>
            <person name="Camargo L.E."/>
            <person name="Carraro D.M."/>
            <person name="Carrer H."/>
            <person name="Colauto N.B."/>
            <person name="Colombo C."/>
            <person name="Costa F.F."/>
            <person name="Costa M.C."/>
            <person name="Costa-Neto C.M."/>
            <person name="Coutinho L.L."/>
            <person name="Cristofani M."/>
            <person name="Dias-Neto E."/>
            <person name="Docena C."/>
            <person name="El-Dorry H."/>
            <person name="Facincani A.P."/>
            <person name="Ferreira A.J."/>
            <person name="Ferreira V.C."/>
            <person name="Ferro J.A."/>
            <person name="Fraga J.S."/>
            <person name="Franca S.C."/>
            <person name="Franco M.C."/>
            <person name="Frohme M."/>
            <person name="Furlan L.R."/>
            <person name="Garnier M."/>
            <person name="Goldman G.H."/>
            <person name="Goldman M.H."/>
            <person name="Gomes S.L."/>
            <person name="Gruber A."/>
            <person name="Ho P.L."/>
            <person name="Hoheisel J.D."/>
            <person name="Junqueira M.L."/>
            <person name="Kemper E.L."/>
            <person name="Kitajima J.P."/>
            <person name="Krieger J.E."/>
            <person name="Kuramae E.E."/>
            <person name="Laigret F."/>
            <person name="Lambais M.R."/>
            <person name="Leite L.C."/>
            <person name="Lemos E.G."/>
            <person name="Lemos M.V."/>
            <person name="Lopes S.A."/>
            <person name="Lopes C.R."/>
            <person name="Machado J.A."/>
            <person name="Machado M.A."/>
            <person name="Madeira A.M."/>
            <person name="Madeira H.M."/>
            <person name="Marino C.L."/>
            <person name="Marques M.V."/>
            <person name="Martins E.A."/>
            <person name="Martins E.M."/>
            <person name="Matsukuma A.Y."/>
            <person name="Menck C.F."/>
            <person name="Miracca E.C."/>
            <person name="Miyaki C.Y."/>
            <person name="Monteriro-Vitorello C.B."/>
            <person name="Moon D.H."/>
            <person name="Nagai M.A."/>
            <person name="Nascimento A.L."/>
            <person name="Netto L.E."/>
            <person name="Nhani A.Jr."/>
            <person name="Nobrega F.G."/>
            <person name="Nunes L.R."/>
            <person name="Oliveira M.A."/>
            <person name="de Oliveira M.C."/>
            <person name="de Oliveira R.C."/>
            <person name="Palmieri D.A."/>
            <person name="Paris A."/>
            <person name="Peixoto B.R."/>
            <person name="Pereira G.A."/>
            <person name="Pereira H.A.Jr."/>
            <person name="Pesquero J.B."/>
            <person name="Quaggio R.B."/>
            <person name="Roberto P.G."/>
            <person name="Rodrigues V."/>
            <person name="de M Rosa A.J."/>
            <person name="de Rosa V.E.Jr."/>
            <person name="de Sa R.G."/>
            <person name="Santelli R.V."/>
            <person name="Sawasaki H.E."/>
            <person name="da Silva A.C."/>
            <person name="da Silva A.M."/>
            <person name="da Silva F.R."/>
            <person name="da Silva W.A.Jr."/>
            <person name="da Silveira J.F."/>
            <person name="Silvestri M.L."/>
            <person name="Siqueira W.J."/>
            <person name="de Souza A.A."/>
            <person name="de Souza A.P."/>
            <person name="Terenzi M.F."/>
            <person name="Truffi D."/>
            <person name="Tsai S.M."/>
            <person name="Tsuhako M.H."/>
            <person name="Vallada H."/>
            <person name="Van Sluys M.A."/>
            <person name="Verjovski-Almeida S."/>
            <person name="Vettore A.L."/>
            <person name="Zago M.A."/>
            <person name="Zatz M."/>
            <person name="Meidanis J."/>
            <person name="Setubal J.C."/>
        </authorList>
    </citation>
    <scope>NUCLEOTIDE SEQUENCE [LARGE SCALE GENOMIC DNA]</scope>
    <source>
        <strain evidence="2 3">9a5c</strain>
    </source>
</reference>
<dbReference type="HOGENOM" id="CLU_1359972_0_0_6"/>
<feature type="region of interest" description="Disordered" evidence="1">
    <location>
        <begin position="57"/>
        <end position="83"/>
    </location>
</feature>
<dbReference type="STRING" id="160492.XF_0638"/>
<dbReference type="KEGG" id="xfa:XF_0638"/>
<evidence type="ECO:0000313" key="3">
    <source>
        <dbReference type="Proteomes" id="UP000000812"/>
    </source>
</evidence>
<evidence type="ECO:0000313" key="2">
    <source>
        <dbReference type="EMBL" id="AAF83448.1"/>
    </source>
</evidence>
<protein>
    <submittedName>
        <fullName evidence="2">Uncharacterized protein</fullName>
    </submittedName>
</protein>
<dbReference type="AlphaFoldDB" id="Q9PFL9"/>
<gene>
    <name evidence="2" type="ordered locus">XF_0638</name>
</gene>
<dbReference type="PIR" id="D82779">
    <property type="entry name" value="D82779"/>
</dbReference>